<evidence type="ECO:0000259" key="6">
    <source>
        <dbReference type="Pfam" id="PF13614"/>
    </source>
</evidence>
<dbReference type="GO" id="GO:0016301">
    <property type="term" value="F:kinase activity"/>
    <property type="evidence" value="ECO:0007669"/>
    <property type="project" value="UniProtKB-KW"/>
</dbReference>
<accession>A0A840HX04</accession>
<keyword evidence="2" id="KW-0547">Nucleotide-binding</keyword>
<keyword evidence="5" id="KW-0829">Tyrosine-protein kinase</keyword>
<evidence type="ECO:0000256" key="4">
    <source>
        <dbReference type="ARBA" id="ARBA00022840"/>
    </source>
</evidence>
<dbReference type="InterPro" id="IPR025669">
    <property type="entry name" value="AAA_dom"/>
</dbReference>
<name>A0A840HX04_9SPHN</name>
<dbReference type="InterPro" id="IPR005702">
    <property type="entry name" value="Wzc-like_C"/>
</dbReference>
<dbReference type="PANTHER" id="PTHR32309">
    <property type="entry name" value="TYROSINE-PROTEIN KINASE"/>
    <property type="match status" value="1"/>
</dbReference>
<dbReference type="AlphaFoldDB" id="A0A840HX04"/>
<dbReference type="InterPro" id="IPR050445">
    <property type="entry name" value="Bact_polysacc_biosynth/exp"/>
</dbReference>
<evidence type="ECO:0000256" key="3">
    <source>
        <dbReference type="ARBA" id="ARBA00022777"/>
    </source>
</evidence>
<dbReference type="Pfam" id="PF13614">
    <property type="entry name" value="AAA_31"/>
    <property type="match status" value="1"/>
</dbReference>
<organism evidence="7 8">
    <name type="scientific">Rhizorhapis suberifaciens</name>
    <name type="common">corky root of lettuce</name>
    <dbReference type="NCBI Taxonomy" id="13656"/>
    <lineage>
        <taxon>Bacteria</taxon>
        <taxon>Pseudomonadati</taxon>
        <taxon>Pseudomonadota</taxon>
        <taxon>Alphaproteobacteria</taxon>
        <taxon>Sphingomonadales</taxon>
        <taxon>Sphingomonadaceae</taxon>
        <taxon>Rhizorhapis</taxon>
    </lineage>
</organism>
<dbReference type="PANTHER" id="PTHR32309:SF31">
    <property type="entry name" value="CAPSULAR EXOPOLYSACCHARIDE FAMILY"/>
    <property type="match status" value="1"/>
</dbReference>
<keyword evidence="4" id="KW-0067">ATP-binding</keyword>
<feature type="domain" description="AAA" evidence="6">
    <location>
        <begin position="127"/>
        <end position="256"/>
    </location>
</feature>
<comment type="caution">
    <text evidence="7">The sequence shown here is derived from an EMBL/GenBank/DDBJ whole genome shotgun (WGS) entry which is preliminary data.</text>
</comment>
<proteinExistence type="predicted"/>
<gene>
    <name evidence="7" type="ORF">HNQ99_002432</name>
</gene>
<dbReference type="RefSeq" id="WP_184475888.1">
    <property type="nucleotide sequence ID" value="NZ_JACHOV010000009.1"/>
</dbReference>
<keyword evidence="3 7" id="KW-0418">Kinase</keyword>
<dbReference type="SUPFAM" id="SSF52540">
    <property type="entry name" value="P-loop containing nucleoside triphosphate hydrolases"/>
    <property type="match status" value="1"/>
</dbReference>
<dbReference type="Gene3D" id="3.40.50.300">
    <property type="entry name" value="P-loop containing nucleotide triphosphate hydrolases"/>
    <property type="match status" value="1"/>
</dbReference>
<evidence type="ECO:0000256" key="5">
    <source>
        <dbReference type="ARBA" id="ARBA00023137"/>
    </source>
</evidence>
<protein>
    <submittedName>
        <fullName evidence="7">Exopolysaccharide/PEP-CTERM locus tyrosine autokinase</fullName>
    </submittedName>
</protein>
<dbReference type="CDD" id="cd05387">
    <property type="entry name" value="BY-kinase"/>
    <property type="match status" value="1"/>
</dbReference>
<evidence type="ECO:0000256" key="2">
    <source>
        <dbReference type="ARBA" id="ARBA00022741"/>
    </source>
</evidence>
<reference evidence="7 8" key="1">
    <citation type="submission" date="2020-08" db="EMBL/GenBank/DDBJ databases">
        <title>Genomic Encyclopedia of Type Strains, Phase IV (KMG-IV): sequencing the most valuable type-strain genomes for metagenomic binning, comparative biology and taxonomic classification.</title>
        <authorList>
            <person name="Goeker M."/>
        </authorList>
    </citation>
    <scope>NUCLEOTIDE SEQUENCE [LARGE SCALE GENOMIC DNA]</scope>
    <source>
        <strain evidence="7 8">DSM 7465</strain>
    </source>
</reference>
<evidence type="ECO:0000313" key="7">
    <source>
        <dbReference type="EMBL" id="MBB4642110.1"/>
    </source>
</evidence>
<evidence type="ECO:0000313" key="8">
    <source>
        <dbReference type="Proteomes" id="UP000575068"/>
    </source>
</evidence>
<dbReference type="InterPro" id="IPR027417">
    <property type="entry name" value="P-loop_NTPase"/>
</dbReference>
<evidence type="ECO:0000256" key="1">
    <source>
        <dbReference type="ARBA" id="ARBA00022679"/>
    </source>
</evidence>
<keyword evidence="1" id="KW-0808">Transferase</keyword>
<dbReference type="Proteomes" id="UP000575068">
    <property type="component" value="Unassembled WGS sequence"/>
</dbReference>
<sequence length="314" mass="32992">MNQHSPIKRTGSLLERAAEVYDFAEALRGKSAPVAPVLAPKDEASLATAISPASAALDPNLRPSRHDEDGAVQPVDRGALLQNGFALPDGPVTGLSEEFRIIKRQLLVAATSSKHAEKISRGERILVCSAHMGEGKTFCAVNLALSIAAEKDVEVLLVDADFAKPSVLSTLGLAGGPGLMDALADPQVDVQDCVIRTDIPGLSVLPAGRQTNADTEYLASARTESVLDELTAPYPNRLIIFDSPPILAASPATALARHVGQAVLVIRADETTEDALRDAVGLLAACDNIQLLLNGVKYSPGGRRFGTYYGQGGK</sequence>
<keyword evidence="8" id="KW-1185">Reference proteome</keyword>
<dbReference type="EMBL" id="JACHOV010000009">
    <property type="protein sequence ID" value="MBB4642110.1"/>
    <property type="molecule type" value="Genomic_DNA"/>
</dbReference>